<name>A0A9Q8Z058_CURCL</name>
<keyword evidence="2" id="KW-1185">Reference proteome</keyword>
<reference evidence="1" key="1">
    <citation type="submission" date="2021-12" db="EMBL/GenBank/DDBJ databases">
        <title>Curvularia clavata genome.</title>
        <authorList>
            <person name="Cao Y."/>
        </authorList>
    </citation>
    <scope>NUCLEOTIDE SEQUENCE</scope>
    <source>
        <strain evidence="1">Yc1106</strain>
    </source>
</reference>
<accession>A0A9Q8Z058</accession>
<dbReference type="PANTHER" id="PTHR42034">
    <property type="entry name" value="CHROMOSOME 7, WHOLE GENOME SHOTGUN SEQUENCE-RELATED"/>
    <property type="match status" value="1"/>
</dbReference>
<organism evidence="1 2">
    <name type="scientific">Curvularia clavata</name>
    <dbReference type="NCBI Taxonomy" id="95742"/>
    <lineage>
        <taxon>Eukaryota</taxon>
        <taxon>Fungi</taxon>
        <taxon>Dikarya</taxon>
        <taxon>Ascomycota</taxon>
        <taxon>Pezizomycotina</taxon>
        <taxon>Dothideomycetes</taxon>
        <taxon>Pleosporomycetidae</taxon>
        <taxon>Pleosporales</taxon>
        <taxon>Pleosporineae</taxon>
        <taxon>Pleosporaceae</taxon>
        <taxon>Curvularia</taxon>
    </lineage>
</organism>
<dbReference type="EMBL" id="CP089274">
    <property type="protein sequence ID" value="USP73304.1"/>
    <property type="molecule type" value="Genomic_DNA"/>
</dbReference>
<proteinExistence type="predicted"/>
<dbReference type="OrthoDB" id="2548233at2759"/>
<evidence type="ECO:0000313" key="2">
    <source>
        <dbReference type="Proteomes" id="UP001056012"/>
    </source>
</evidence>
<dbReference type="Gene3D" id="3.30.559.10">
    <property type="entry name" value="Chloramphenicol acetyltransferase-like domain"/>
    <property type="match status" value="1"/>
</dbReference>
<dbReference type="VEuPathDB" id="FungiDB:yc1106_00578"/>
<dbReference type="Gene3D" id="3.30.559.30">
    <property type="entry name" value="Nonribosomal peptide synthetase, condensation domain"/>
    <property type="match status" value="1"/>
</dbReference>
<gene>
    <name evidence="1" type="ORF">yc1106_00578</name>
</gene>
<evidence type="ECO:0000313" key="1">
    <source>
        <dbReference type="EMBL" id="USP73304.1"/>
    </source>
</evidence>
<protein>
    <submittedName>
        <fullName evidence="1">Uncharacterized protein</fullName>
    </submittedName>
</protein>
<sequence>MQDCAWKETRPGRWERPQSYLERMNILTRNVPNAIGRDNWAKNAVAKLRFDPEIKDPAPYLETAWKQVRYNHPEIAAFPHNGNYVYRIGDATSIALWVSATFSVVEGKTVDELLGRIPRNEQMMCYFLRDTSEILIWSPHYRVDARGAIFCLNHLVESLANMNPDLVFGGCAKNLTPSMESTLHIKHEKTPTIQAQAESRLAALESHKPALELKPNIKSQRPGYTQRHFVKFSKRDTKAIMDCCDTAALSLDVVLHAALISAAVKLAPADEPRSFMASFHCNLRVLIPEGEAPEDSPTSYTSVITTEVIVSPRTDFDSYYAQLAPVYATGYAPYLQSSPHFYKLVEERLLAPELGTNGETDGQLQPRFAFLGSVDDHLAKDVGDGLVKVEDFWLGAETLTLRMMVHTWVWDNQLVVSVCYNQNYWDRETAESLLGGMQETLIDVMLRKGVSRVSL</sequence>
<dbReference type="PANTHER" id="PTHR42034:SF1">
    <property type="entry name" value="CONDENSATION DOMAIN-CONTAINING PROTEIN"/>
    <property type="match status" value="1"/>
</dbReference>
<dbReference type="SUPFAM" id="SSF52777">
    <property type="entry name" value="CoA-dependent acyltransferases"/>
    <property type="match status" value="1"/>
</dbReference>
<dbReference type="AlphaFoldDB" id="A0A9Q8Z058"/>
<dbReference type="Proteomes" id="UP001056012">
    <property type="component" value="Chromosome 1"/>
</dbReference>
<dbReference type="InterPro" id="IPR023213">
    <property type="entry name" value="CAT-like_dom_sf"/>
</dbReference>